<dbReference type="VEuPathDB" id="CryptoDB:GNI_067550"/>
<evidence type="ECO:0000313" key="3">
    <source>
        <dbReference type="Proteomes" id="UP000019763"/>
    </source>
</evidence>
<sequence>NLWRPEMSLRRWDAGDFVNFNGLNPRSFKAALDRELSQFQGYSQHDSQELMSGLIDILVGAGAAYSQTEDIDSKTVKQNGESKLWRDHWKIYQQAFSAPYRPLHKLFHGFGSASIECLTCGEFNIKMEPITLLSLPILNDQNQPLTSLSKALEYYFKPEIL</sequence>
<dbReference type="AlphaFoldDB" id="A0A023B7M4"/>
<comment type="caution">
    <text evidence="2">The sequence shown here is derived from an EMBL/GenBank/DDBJ whole genome shotgun (WGS) entry which is preliminary data.</text>
</comment>
<dbReference type="eggNOG" id="KOG1870">
    <property type="taxonomic scope" value="Eukaryota"/>
</dbReference>
<dbReference type="GeneID" id="22912479"/>
<dbReference type="Proteomes" id="UP000019763">
    <property type="component" value="Unassembled WGS sequence"/>
</dbReference>
<dbReference type="CDD" id="cd02257">
    <property type="entry name" value="Peptidase_C19"/>
    <property type="match status" value="1"/>
</dbReference>
<dbReference type="InterPro" id="IPR001394">
    <property type="entry name" value="Peptidase_C19_UCH"/>
</dbReference>
<evidence type="ECO:0000313" key="2">
    <source>
        <dbReference type="EMBL" id="EZG67600.1"/>
    </source>
</evidence>
<dbReference type="InterPro" id="IPR028889">
    <property type="entry name" value="USP"/>
</dbReference>
<name>A0A023B7M4_GRENI</name>
<protein>
    <submittedName>
        <fullName evidence="2">Ubiquitin carboxyl-terminal hydrolase</fullName>
    </submittedName>
</protein>
<dbReference type="InterPro" id="IPR038765">
    <property type="entry name" value="Papain-like_cys_pep_sf"/>
</dbReference>
<keyword evidence="2" id="KW-0378">Hydrolase</keyword>
<dbReference type="PROSITE" id="PS50235">
    <property type="entry name" value="USP_3"/>
    <property type="match status" value="1"/>
</dbReference>
<dbReference type="SUPFAM" id="SSF54001">
    <property type="entry name" value="Cysteine proteinases"/>
    <property type="match status" value="1"/>
</dbReference>
<dbReference type="PANTHER" id="PTHR21646">
    <property type="entry name" value="UBIQUITIN CARBOXYL-TERMINAL HYDROLASE"/>
    <property type="match status" value="1"/>
</dbReference>
<dbReference type="RefSeq" id="XP_011130194.1">
    <property type="nucleotide sequence ID" value="XM_011131892.1"/>
</dbReference>
<gene>
    <name evidence="2" type="ORF">GNI_067550</name>
</gene>
<dbReference type="InterPro" id="IPR050185">
    <property type="entry name" value="Ub_carboxyl-term_hydrolase"/>
</dbReference>
<accession>A0A023B7M4</accession>
<dbReference type="Pfam" id="PF00443">
    <property type="entry name" value="UCH"/>
    <property type="match status" value="1"/>
</dbReference>
<dbReference type="EMBL" id="AFNH02000508">
    <property type="protein sequence ID" value="EZG67600.1"/>
    <property type="molecule type" value="Genomic_DNA"/>
</dbReference>
<evidence type="ECO:0000259" key="1">
    <source>
        <dbReference type="PROSITE" id="PS50235"/>
    </source>
</evidence>
<reference evidence="2" key="1">
    <citation type="submission" date="2013-12" db="EMBL/GenBank/DDBJ databases">
        <authorList>
            <person name="Omoto C.K."/>
            <person name="Sibley D."/>
            <person name="Venepally P."/>
            <person name="Hadjithomas M."/>
            <person name="Karamycheva S."/>
            <person name="Brunk B."/>
            <person name="Roos D."/>
            <person name="Caler E."/>
            <person name="Lorenzi H."/>
        </authorList>
    </citation>
    <scope>NUCLEOTIDE SEQUENCE</scope>
</reference>
<proteinExistence type="predicted"/>
<feature type="domain" description="USP" evidence="1">
    <location>
        <begin position="1"/>
        <end position="161"/>
    </location>
</feature>
<keyword evidence="3" id="KW-1185">Reference proteome</keyword>
<organism evidence="2 3">
    <name type="scientific">Gregarina niphandrodes</name>
    <name type="common">Septate eugregarine</name>
    <dbReference type="NCBI Taxonomy" id="110365"/>
    <lineage>
        <taxon>Eukaryota</taxon>
        <taxon>Sar</taxon>
        <taxon>Alveolata</taxon>
        <taxon>Apicomplexa</taxon>
        <taxon>Conoidasida</taxon>
        <taxon>Gregarinasina</taxon>
        <taxon>Eugregarinorida</taxon>
        <taxon>Gregarinidae</taxon>
        <taxon>Gregarina</taxon>
    </lineage>
</organism>
<feature type="non-terminal residue" evidence="2">
    <location>
        <position position="1"/>
    </location>
</feature>
<feature type="non-terminal residue" evidence="2">
    <location>
        <position position="161"/>
    </location>
</feature>
<dbReference type="GO" id="GO:0016579">
    <property type="term" value="P:protein deubiquitination"/>
    <property type="evidence" value="ECO:0007669"/>
    <property type="project" value="InterPro"/>
</dbReference>
<dbReference type="GO" id="GO:0004843">
    <property type="term" value="F:cysteine-type deubiquitinase activity"/>
    <property type="evidence" value="ECO:0007669"/>
    <property type="project" value="InterPro"/>
</dbReference>
<dbReference type="OrthoDB" id="265776at2759"/>
<dbReference type="Gene3D" id="3.90.70.10">
    <property type="entry name" value="Cysteine proteinases"/>
    <property type="match status" value="1"/>
</dbReference>